<name>A0A7T7K8U7_9VIRU</name>
<proteinExistence type="predicted"/>
<evidence type="ECO:0000256" key="2">
    <source>
        <dbReference type="ARBA" id="ARBA00022844"/>
    </source>
</evidence>
<keyword evidence="2" id="KW-0946">Virion</keyword>
<organism evidence="3">
    <name type="scientific">Laksystermes virus</name>
    <dbReference type="NCBI Taxonomy" id="2796606"/>
    <lineage>
        <taxon>Viruses</taxon>
        <taxon>Riboviria</taxon>
    </lineage>
</organism>
<reference evidence="3" key="2">
    <citation type="submission" date="2020-09" db="EMBL/GenBank/DDBJ databases">
        <authorList>
            <person name="Le Lay C."/>
            <person name="Shi M."/>
            <person name="Bucek A."/>
            <person name="Bourguignon T."/>
            <person name="Lo N."/>
            <person name="Holmes E.C."/>
        </authorList>
    </citation>
    <scope>NUCLEOTIDE SEQUENCE</scope>
    <source>
        <strain evidence="3">FG16_17_1</strain>
    </source>
</reference>
<evidence type="ECO:0000313" key="3">
    <source>
        <dbReference type="EMBL" id="QQM16338.1"/>
    </source>
</evidence>
<reference evidence="3" key="1">
    <citation type="journal article" date="2020" name="Viruses">
        <title>Unmapped RNA Virus Diversity in Termites and their Symbionts.</title>
        <authorList>
            <person name="Lay C.L."/>
            <person name="Shi M."/>
            <person name="Bucek A."/>
            <person name="Bourguignon T."/>
            <person name="Lo N."/>
            <person name="Holmes E.C."/>
        </authorList>
    </citation>
    <scope>NUCLEOTIDE SEQUENCE</scope>
    <source>
        <strain evidence="3">FG16_17_1</strain>
    </source>
</reference>
<dbReference type="GO" id="GO:0044423">
    <property type="term" value="C:virion component"/>
    <property type="evidence" value="ECO:0007669"/>
    <property type="project" value="UniProtKB-KW"/>
</dbReference>
<comment type="subcellular location">
    <subcellularLocation>
        <location evidence="1">Virion</location>
    </subcellularLocation>
</comment>
<accession>A0A7T7K8U7</accession>
<evidence type="ECO:0000256" key="1">
    <source>
        <dbReference type="ARBA" id="ARBA00004328"/>
    </source>
</evidence>
<dbReference type="Gene3D" id="2.60.120.20">
    <property type="match status" value="1"/>
</dbReference>
<dbReference type="EMBL" id="MW052137">
    <property type="protein sequence ID" value="QQM16338.1"/>
    <property type="molecule type" value="Genomic_RNA"/>
</dbReference>
<sequence length="301" mass="34220">MDKRLEDLNTVFRDSHLYSTREFPGSLNIQTPSSYGNNDSGFQSDNLQIWQTLLRKPVLVETITRSVTNSAGIIKYYCPRASDAIKHLYDVAGRQLGPFDSTLKVSDPISSTSAAVDFPSSYATSMFQLFRATPVYEFRYYGQIQLIGAHYCWFYPIPRFTTVATSSTPYASDGDYSYRLWQSVFSPIAAGYTGATQSFWTPDTQLGTTTPWQDLITNARLAWQTTDDIEIFTPSHNKLVRIKIPWTHTRPMVVPWEDMALGTLFLSQLTPLLAQDNASSSYTIQVWRYYEDFEVAGYNVL</sequence>
<dbReference type="SUPFAM" id="SSF88633">
    <property type="entry name" value="Positive stranded ssRNA viruses"/>
    <property type="match status" value="1"/>
</dbReference>
<dbReference type="InterPro" id="IPR029053">
    <property type="entry name" value="Viral_coat"/>
</dbReference>
<protein>
    <submittedName>
        <fullName evidence="3">Uncharacterized protein</fullName>
    </submittedName>
</protein>